<keyword evidence="1" id="KW-0472">Membrane</keyword>
<gene>
    <name evidence="3" type="ORF">SAMN02744040_00422</name>
</gene>
<keyword evidence="1" id="KW-0812">Transmembrane</keyword>
<dbReference type="STRING" id="1123350.SAMN02744040_00422"/>
<protein>
    <submittedName>
        <fullName evidence="3">Soluble lytic murein transglycosylase</fullName>
    </submittedName>
</protein>
<keyword evidence="4" id="KW-1185">Reference proteome</keyword>
<organism evidence="3 4">
    <name type="scientific">Tepidibacter thalassicus DSM 15285</name>
    <dbReference type="NCBI Taxonomy" id="1123350"/>
    <lineage>
        <taxon>Bacteria</taxon>
        <taxon>Bacillati</taxon>
        <taxon>Bacillota</taxon>
        <taxon>Clostridia</taxon>
        <taxon>Peptostreptococcales</taxon>
        <taxon>Peptostreptococcaceae</taxon>
        <taxon>Tepidibacter</taxon>
    </lineage>
</organism>
<evidence type="ECO:0000259" key="2">
    <source>
        <dbReference type="Pfam" id="PF01464"/>
    </source>
</evidence>
<dbReference type="OrthoDB" id="9815002at2"/>
<keyword evidence="1" id="KW-1133">Transmembrane helix</keyword>
<proteinExistence type="predicted"/>
<evidence type="ECO:0000313" key="3">
    <source>
        <dbReference type="EMBL" id="SHG99822.1"/>
    </source>
</evidence>
<dbReference type="SUPFAM" id="SSF53955">
    <property type="entry name" value="Lysozyme-like"/>
    <property type="match status" value="1"/>
</dbReference>
<dbReference type="InterPro" id="IPR023346">
    <property type="entry name" value="Lysozyme-like_dom_sf"/>
</dbReference>
<evidence type="ECO:0000313" key="4">
    <source>
        <dbReference type="Proteomes" id="UP000242520"/>
    </source>
</evidence>
<dbReference type="Proteomes" id="UP000242520">
    <property type="component" value="Unassembled WGS sequence"/>
</dbReference>
<dbReference type="RefSeq" id="WP_072723231.1">
    <property type="nucleotide sequence ID" value="NZ_FQXH01000006.1"/>
</dbReference>
<dbReference type="PANTHER" id="PTHR37423:SF2">
    <property type="entry name" value="MEMBRANE-BOUND LYTIC MUREIN TRANSGLYCOSYLASE C"/>
    <property type="match status" value="1"/>
</dbReference>
<dbReference type="EMBL" id="FQXH01000006">
    <property type="protein sequence ID" value="SHG99822.1"/>
    <property type="molecule type" value="Genomic_DNA"/>
</dbReference>
<name>A0A1M5PDN1_9FIRM</name>
<dbReference type="Gene3D" id="1.10.530.10">
    <property type="match status" value="1"/>
</dbReference>
<evidence type="ECO:0000256" key="1">
    <source>
        <dbReference type="SAM" id="Phobius"/>
    </source>
</evidence>
<reference evidence="4" key="1">
    <citation type="submission" date="2016-11" db="EMBL/GenBank/DDBJ databases">
        <authorList>
            <person name="Varghese N."/>
            <person name="Submissions S."/>
        </authorList>
    </citation>
    <scope>NUCLEOTIDE SEQUENCE [LARGE SCALE GENOMIC DNA]</scope>
    <source>
        <strain evidence="4">DSM 15285</strain>
    </source>
</reference>
<dbReference type="AlphaFoldDB" id="A0A1M5PDN1"/>
<dbReference type="CDD" id="cd16896">
    <property type="entry name" value="LT_Slt70-like"/>
    <property type="match status" value="1"/>
</dbReference>
<dbReference type="Pfam" id="PF01464">
    <property type="entry name" value="SLT"/>
    <property type="match status" value="1"/>
</dbReference>
<accession>A0A1M5PDN1</accession>
<sequence length="204" mass="24249">MNKKKYFIGCIIILCFIIGGLFNIKKFLKIIYPIHYEEYVYKYSKEYSIDPYLVFAIIKTESKFFPYAKSHKNARGLMQISEGTQKWAMEELGMENLNIFDPQANIKVGCWYINKLFEQFKDIDLVIAAYNGGSGNVNKWLKDERYSYNGINLTNIPFKETKKYVEKVKKYYKIYKILYAERGETDEEIKNYCSFNCCCFSFWV</sequence>
<feature type="domain" description="Transglycosylase SLT" evidence="2">
    <location>
        <begin position="39"/>
        <end position="144"/>
    </location>
</feature>
<feature type="transmembrane region" description="Helical" evidence="1">
    <location>
        <begin position="6"/>
        <end position="24"/>
    </location>
</feature>
<dbReference type="InterPro" id="IPR008258">
    <property type="entry name" value="Transglycosylase_SLT_dom_1"/>
</dbReference>
<dbReference type="PANTHER" id="PTHR37423">
    <property type="entry name" value="SOLUBLE LYTIC MUREIN TRANSGLYCOSYLASE-RELATED"/>
    <property type="match status" value="1"/>
</dbReference>